<evidence type="ECO:0008006" key="4">
    <source>
        <dbReference type="Google" id="ProtNLM"/>
    </source>
</evidence>
<sequence length="254" mass="30277">MDTNGINSSTFKLNCNKSLNYLHDLEENGYTVIKQAQGTLYLYHWLYDKELKNLEYEGKHIEIYEKLLDLCFEDLNYNIRTIYHSKVTKDNFEILKNLYNLYYNFDKIEHDNECENTKYECAKKCFDLYKEYIDDCPKKFTADFCNKLEIFRNEFNGYISSEPQCKDKGLYIPSNIFASKSVILLIPIVSLLVLSTFFFILYKFTPFGPWLRDKSGRKKNFYGNIANEEQEIFHISRIRRMPDMKPSNISYVSM</sequence>
<feature type="transmembrane region" description="Helical" evidence="1">
    <location>
        <begin position="182"/>
        <end position="202"/>
    </location>
</feature>
<proteinExistence type="predicted"/>
<reference evidence="2 3" key="1">
    <citation type="submission" date="2011-08" db="EMBL/GenBank/DDBJ databases">
        <title>The Genome Sequence of Plasmodium vivax India VII.</title>
        <authorList>
            <consortium name="The Broad Institute Genome Sequencing Platform"/>
            <consortium name="The Broad Institute Genome Sequencing Center for Infectious Disease"/>
            <person name="Neafsey D."/>
            <person name="Carlton J."/>
            <person name="Barnwell J."/>
            <person name="Collins W."/>
            <person name="Escalante A."/>
            <person name="Mullikin J."/>
            <person name="Saul A."/>
            <person name="Guigo R."/>
            <person name="Camara F."/>
            <person name="Young S.K."/>
            <person name="Zeng Q."/>
            <person name="Gargeya S."/>
            <person name="Fitzgerald M."/>
            <person name="Haas B."/>
            <person name="Abouelleil A."/>
            <person name="Alvarado L."/>
            <person name="Arachchi H.M."/>
            <person name="Berlin A."/>
            <person name="Brown A."/>
            <person name="Chapman S.B."/>
            <person name="Chen Z."/>
            <person name="Dunbar C."/>
            <person name="Freedman E."/>
            <person name="Gearin G."/>
            <person name="Gellesch M."/>
            <person name="Goldberg J."/>
            <person name="Griggs A."/>
            <person name="Gujja S."/>
            <person name="Heiman D."/>
            <person name="Howarth C."/>
            <person name="Larson L."/>
            <person name="Lui A."/>
            <person name="MacDonald P.J.P."/>
            <person name="Montmayeur A."/>
            <person name="Murphy C."/>
            <person name="Neiman D."/>
            <person name="Pearson M."/>
            <person name="Priest M."/>
            <person name="Roberts A."/>
            <person name="Saif S."/>
            <person name="Shea T."/>
            <person name="Shenoy N."/>
            <person name="Sisk P."/>
            <person name="Stolte C."/>
            <person name="Sykes S."/>
            <person name="Wortman J."/>
            <person name="Nusbaum C."/>
            <person name="Birren B."/>
        </authorList>
    </citation>
    <scope>NUCLEOTIDE SEQUENCE [LARGE SCALE GENOMIC DNA]</scope>
    <source>
        <strain evidence="2 3">India VII</strain>
    </source>
</reference>
<dbReference type="InterPro" id="IPR008780">
    <property type="entry name" value="Plasmodium_Vir"/>
</dbReference>
<dbReference type="Proteomes" id="UP000053562">
    <property type="component" value="Unassembled WGS sequence"/>
</dbReference>
<keyword evidence="1" id="KW-0472">Membrane</keyword>
<accession>A0A0J9UU21</accession>
<dbReference type="OrthoDB" id="383226at2759"/>
<evidence type="ECO:0000313" key="2">
    <source>
        <dbReference type="EMBL" id="KMZ76918.1"/>
    </source>
</evidence>
<name>A0A0J9UU21_PLAVI</name>
<gene>
    <name evidence="2" type="ORF">PVIIG_05804</name>
</gene>
<evidence type="ECO:0000256" key="1">
    <source>
        <dbReference type="SAM" id="Phobius"/>
    </source>
</evidence>
<keyword evidence="1" id="KW-1133">Transmembrane helix</keyword>
<keyword evidence="1" id="KW-0812">Transmembrane</keyword>
<organism evidence="2 3">
    <name type="scientific">Plasmodium vivax India VII</name>
    <dbReference type="NCBI Taxonomy" id="1077284"/>
    <lineage>
        <taxon>Eukaryota</taxon>
        <taxon>Sar</taxon>
        <taxon>Alveolata</taxon>
        <taxon>Apicomplexa</taxon>
        <taxon>Aconoidasida</taxon>
        <taxon>Haemosporida</taxon>
        <taxon>Plasmodiidae</taxon>
        <taxon>Plasmodium</taxon>
        <taxon>Plasmodium (Plasmodium)</taxon>
    </lineage>
</organism>
<dbReference type="Pfam" id="PF05795">
    <property type="entry name" value="Plasmodium_Vir"/>
    <property type="match status" value="1"/>
</dbReference>
<dbReference type="EMBL" id="KQ234572">
    <property type="protein sequence ID" value="KMZ76918.1"/>
    <property type="molecule type" value="Genomic_DNA"/>
</dbReference>
<protein>
    <recommendedName>
        <fullName evidence="4">PIR Superfamily Protein</fullName>
    </recommendedName>
</protein>
<dbReference type="AlphaFoldDB" id="A0A0J9UU21"/>
<evidence type="ECO:0000313" key="3">
    <source>
        <dbReference type="Proteomes" id="UP000053562"/>
    </source>
</evidence>